<dbReference type="RefSeq" id="WP_169295782.1">
    <property type="nucleotide sequence ID" value="NZ_JABBNI010000001.1"/>
</dbReference>
<gene>
    <name evidence="1" type="ORF">HBE96_00310</name>
</gene>
<dbReference type="Proteomes" id="UP000537131">
    <property type="component" value="Unassembled WGS sequence"/>
</dbReference>
<name>A0A7Y0HKQ7_9CLOT</name>
<evidence type="ECO:0000313" key="2">
    <source>
        <dbReference type="Proteomes" id="UP000537131"/>
    </source>
</evidence>
<protein>
    <submittedName>
        <fullName evidence="1">Uncharacterized protein</fullName>
    </submittedName>
</protein>
<reference evidence="1 2" key="1">
    <citation type="submission" date="2020-04" db="EMBL/GenBank/DDBJ databases">
        <authorList>
            <person name="Doyle D.A."/>
        </authorList>
    </citation>
    <scope>NUCLEOTIDE SEQUENCE [LARGE SCALE GENOMIC DNA]</scope>
    <source>
        <strain evidence="1 2">P21</strain>
    </source>
</reference>
<proteinExistence type="predicted"/>
<evidence type="ECO:0000313" key="1">
    <source>
        <dbReference type="EMBL" id="NMM61169.1"/>
    </source>
</evidence>
<organism evidence="1 2">
    <name type="scientific">Clostridium muellerianum</name>
    <dbReference type="NCBI Taxonomy" id="2716538"/>
    <lineage>
        <taxon>Bacteria</taxon>
        <taxon>Bacillati</taxon>
        <taxon>Bacillota</taxon>
        <taxon>Clostridia</taxon>
        <taxon>Eubacteriales</taxon>
        <taxon>Clostridiaceae</taxon>
        <taxon>Clostridium</taxon>
    </lineage>
</organism>
<dbReference type="EMBL" id="JABBNI010000001">
    <property type="protein sequence ID" value="NMM61169.1"/>
    <property type="molecule type" value="Genomic_DNA"/>
</dbReference>
<reference evidence="1 2" key="2">
    <citation type="submission" date="2020-06" db="EMBL/GenBank/DDBJ databases">
        <title>Complete Genome Sequence of Clostridium muelleri sp. nov. P21T, an Acid-Alcohol Producing Acetogen Isolated from Old Hay.</title>
        <authorList>
            <person name="Duncan K.E."/>
            <person name="Tanner R.S."/>
        </authorList>
    </citation>
    <scope>NUCLEOTIDE SEQUENCE [LARGE SCALE GENOMIC DNA]</scope>
    <source>
        <strain evidence="1 2">P21</strain>
    </source>
</reference>
<comment type="caution">
    <text evidence="1">The sequence shown here is derived from an EMBL/GenBank/DDBJ whole genome shotgun (WGS) entry which is preliminary data.</text>
</comment>
<keyword evidence="2" id="KW-1185">Reference proteome</keyword>
<dbReference type="AlphaFoldDB" id="A0A7Y0HKQ7"/>
<accession>A0A7Y0HKQ7</accession>
<sequence length="71" mass="8045">MIKGFIIAKNRKSVKSIGVIAGSENDDGSFKHEVIGYIGKVPAVIKTNLNQHQWDLFCEGKLLREELRKYI</sequence>